<dbReference type="AlphaFoldDB" id="A0AAV8UB31"/>
<dbReference type="GO" id="GO:0009506">
    <property type="term" value="C:plasmodesma"/>
    <property type="evidence" value="ECO:0007669"/>
    <property type="project" value="TreeGrafter"/>
</dbReference>
<evidence type="ECO:0000256" key="1">
    <source>
        <dbReference type="ARBA" id="ARBA00023186"/>
    </source>
</evidence>
<protein>
    <recommendedName>
        <fullName evidence="5">BAG family molecular chaperone regulator 8, chloroplastic</fullName>
    </recommendedName>
</protein>
<proteinExistence type="predicted"/>
<name>A0AAV8UB31_9ROSI</name>
<accession>A0AAV8UB31</accession>
<sequence>MAYHHHCHQRQTSVHRPTTTATCCFNSHCCNPALDASPPPSLQVSADQLLQAIVYLIQDQQRMPLHSPQCNRIETRVNDCQDRKFGPQRSQFGCDDNPQQTHFVVSSLLRRINALESSLSRLSPPSTATYRPNPSHSLRDAAARVIQSNFRSFLVCRSRTLGQLKDLAFIRSSFTALKSSVSDKTRFSSEIVSRKAMDLLLKLDSVQGGDPMIRDGKRSISRDLIKFLEFIDDLAVKRRGISLKSTKNASRALRLSRGCGDLTEKQKEIVENLRGRLEKISGFSRVCENDGENVELEGFVNVIGEDDHEVEDVDLSNNNGVPVKRTVAQNQPRVKKAVTFVENRNVCRVYDDSHELVLNEEGSLSGESDSSDGNGGGSETDYLQETKGVSKVIEKDEETVYEQNCDNEKNFGRNLRTNGYCQDQDRSLFFAAPVPVKMEPRAASTKKRTTLKIGP</sequence>
<feature type="region of interest" description="Disordered" evidence="2">
    <location>
        <begin position="360"/>
        <end position="385"/>
    </location>
</feature>
<comment type="caution">
    <text evidence="3">The sequence shown here is derived from an EMBL/GenBank/DDBJ whole genome shotgun (WGS) entry which is preliminary data.</text>
</comment>
<dbReference type="InterPro" id="IPR040400">
    <property type="entry name" value="BAG5/6/7/8"/>
</dbReference>
<evidence type="ECO:0000256" key="2">
    <source>
        <dbReference type="SAM" id="MobiDB-lite"/>
    </source>
</evidence>
<feature type="compositionally biased region" description="Low complexity" evidence="2">
    <location>
        <begin position="360"/>
        <end position="372"/>
    </location>
</feature>
<gene>
    <name evidence="3" type="ORF">K2173_020174</name>
</gene>
<dbReference type="PANTHER" id="PTHR33322:SF18">
    <property type="entry name" value="BAG FAMILY MOLECULAR CHAPERONE REGULATOR 8, CHLOROPLASTIC"/>
    <property type="match status" value="1"/>
</dbReference>
<dbReference type="PANTHER" id="PTHR33322">
    <property type="entry name" value="BAG DOMAIN CONTAINING PROTEIN, EXPRESSED"/>
    <property type="match status" value="1"/>
</dbReference>
<evidence type="ECO:0008006" key="5">
    <source>
        <dbReference type="Google" id="ProtNLM"/>
    </source>
</evidence>
<evidence type="ECO:0000313" key="4">
    <source>
        <dbReference type="Proteomes" id="UP001159364"/>
    </source>
</evidence>
<keyword evidence="1" id="KW-0143">Chaperone</keyword>
<keyword evidence="4" id="KW-1185">Reference proteome</keyword>
<dbReference type="EMBL" id="JAIWQS010000001">
    <property type="protein sequence ID" value="KAJ8775170.1"/>
    <property type="molecule type" value="Genomic_DNA"/>
</dbReference>
<organism evidence="3 4">
    <name type="scientific">Erythroxylum novogranatense</name>
    <dbReference type="NCBI Taxonomy" id="1862640"/>
    <lineage>
        <taxon>Eukaryota</taxon>
        <taxon>Viridiplantae</taxon>
        <taxon>Streptophyta</taxon>
        <taxon>Embryophyta</taxon>
        <taxon>Tracheophyta</taxon>
        <taxon>Spermatophyta</taxon>
        <taxon>Magnoliopsida</taxon>
        <taxon>eudicotyledons</taxon>
        <taxon>Gunneridae</taxon>
        <taxon>Pentapetalae</taxon>
        <taxon>rosids</taxon>
        <taxon>fabids</taxon>
        <taxon>Malpighiales</taxon>
        <taxon>Erythroxylaceae</taxon>
        <taxon>Erythroxylum</taxon>
    </lineage>
</organism>
<evidence type="ECO:0000313" key="3">
    <source>
        <dbReference type="EMBL" id="KAJ8775170.1"/>
    </source>
</evidence>
<dbReference type="Proteomes" id="UP001159364">
    <property type="component" value="Linkage Group LG01"/>
</dbReference>
<reference evidence="3 4" key="1">
    <citation type="submission" date="2021-09" db="EMBL/GenBank/DDBJ databases">
        <title>Genomic insights and catalytic innovation underlie evolution of tropane alkaloids biosynthesis.</title>
        <authorList>
            <person name="Wang Y.-J."/>
            <person name="Tian T."/>
            <person name="Huang J.-P."/>
            <person name="Huang S.-X."/>
        </authorList>
    </citation>
    <scope>NUCLEOTIDE SEQUENCE [LARGE SCALE GENOMIC DNA]</scope>
    <source>
        <strain evidence="3">KIB-2018</strain>
        <tissue evidence="3">Leaf</tissue>
    </source>
</reference>
<dbReference type="GO" id="GO:0006457">
    <property type="term" value="P:protein folding"/>
    <property type="evidence" value="ECO:0007669"/>
    <property type="project" value="TreeGrafter"/>
</dbReference>